<dbReference type="InterPro" id="IPR006464">
    <property type="entry name" value="AcTrfase_RimI/Ard1"/>
</dbReference>
<dbReference type="EC" id="2.3.1.266" evidence="5"/>
<comment type="similarity">
    <text evidence="1 5">Belongs to the acetyltransferase family. RimI subfamily.</text>
</comment>
<dbReference type="PANTHER" id="PTHR43420:SF44">
    <property type="entry name" value="ACETYLTRANSFERASE YPEA"/>
    <property type="match status" value="1"/>
</dbReference>
<evidence type="ECO:0000259" key="6">
    <source>
        <dbReference type="PROSITE" id="PS51186"/>
    </source>
</evidence>
<dbReference type="InterPro" id="IPR016181">
    <property type="entry name" value="Acyl_CoA_acyltransferase"/>
</dbReference>
<dbReference type="OrthoDB" id="9796919at2"/>
<dbReference type="AlphaFoldDB" id="A0A376BMQ3"/>
<feature type="domain" description="N-acetyltransferase" evidence="6">
    <location>
        <begin position="1"/>
        <end position="143"/>
    </location>
</feature>
<keyword evidence="3 7" id="KW-0808">Transferase</keyword>
<evidence type="ECO:0000256" key="4">
    <source>
        <dbReference type="ARBA" id="ARBA00023315"/>
    </source>
</evidence>
<dbReference type="Pfam" id="PF00583">
    <property type="entry name" value="Acetyltransf_1"/>
    <property type="match status" value="1"/>
</dbReference>
<dbReference type="InterPro" id="IPR000182">
    <property type="entry name" value="GNAT_dom"/>
</dbReference>
<keyword evidence="4" id="KW-0012">Acyltransferase</keyword>
<evidence type="ECO:0000256" key="3">
    <source>
        <dbReference type="ARBA" id="ARBA00022679"/>
    </source>
</evidence>
<evidence type="ECO:0000313" key="7">
    <source>
        <dbReference type="EMBL" id="SSY71062.1"/>
    </source>
</evidence>
<organism evidence="7 8">
    <name type="scientific">Alysiella crassa</name>
    <dbReference type="NCBI Taxonomy" id="153491"/>
    <lineage>
        <taxon>Bacteria</taxon>
        <taxon>Pseudomonadati</taxon>
        <taxon>Pseudomonadota</taxon>
        <taxon>Betaproteobacteria</taxon>
        <taxon>Neisseriales</taxon>
        <taxon>Neisseriaceae</taxon>
        <taxon>Alysiella</taxon>
    </lineage>
</organism>
<dbReference type="RefSeq" id="WP_034294988.1">
    <property type="nucleotide sequence ID" value="NZ_CP091519.2"/>
</dbReference>
<dbReference type="Proteomes" id="UP000254209">
    <property type="component" value="Unassembled WGS sequence"/>
</dbReference>
<comment type="subcellular location">
    <subcellularLocation>
        <location evidence="5">Cytoplasm</location>
    </subcellularLocation>
</comment>
<dbReference type="GO" id="GO:0005737">
    <property type="term" value="C:cytoplasm"/>
    <property type="evidence" value="ECO:0007669"/>
    <property type="project" value="UniProtKB-SubCell"/>
</dbReference>
<dbReference type="Gene3D" id="3.40.630.30">
    <property type="match status" value="1"/>
</dbReference>
<dbReference type="NCBIfam" id="TIGR01575">
    <property type="entry name" value="rimI"/>
    <property type="match status" value="1"/>
</dbReference>
<dbReference type="EMBL" id="UFSO01000002">
    <property type="protein sequence ID" value="SSY71062.1"/>
    <property type="molecule type" value="Genomic_DNA"/>
</dbReference>
<dbReference type="GO" id="GO:0008999">
    <property type="term" value="F:protein-N-terminal-alanine acetyltransferase activity"/>
    <property type="evidence" value="ECO:0007669"/>
    <property type="project" value="UniProtKB-EC"/>
</dbReference>
<dbReference type="PANTHER" id="PTHR43420">
    <property type="entry name" value="ACETYLTRANSFERASE"/>
    <property type="match status" value="1"/>
</dbReference>
<comment type="catalytic activity">
    <reaction evidence="5">
        <text>N-terminal L-alanyl-[ribosomal protein bS18] + acetyl-CoA = N-terminal N(alpha)-acetyl-L-alanyl-[ribosomal protein bS18] + CoA + H(+)</text>
        <dbReference type="Rhea" id="RHEA:43756"/>
        <dbReference type="Rhea" id="RHEA-COMP:10676"/>
        <dbReference type="Rhea" id="RHEA-COMP:10677"/>
        <dbReference type="ChEBI" id="CHEBI:15378"/>
        <dbReference type="ChEBI" id="CHEBI:57287"/>
        <dbReference type="ChEBI" id="CHEBI:57288"/>
        <dbReference type="ChEBI" id="CHEBI:64718"/>
        <dbReference type="ChEBI" id="CHEBI:83683"/>
        <dbReference type="EC" id="2.3.1.266"/>
    </reaction>
</comment>
<comment type="function">
    <text evidence="5">Acetylates the N-terminal alanine of ribosomal protein bS18.</text>
</comment>
<dbReference type="CDD" id="cd04301">
    <property type="entry name" value="NAT_SF"/>
    <property type="match status" value="1"/>
</dbReference>
<keyword evidence="8" id="KW-1185">Reference proteome</keyword>
<proteinExistence type="inferred from homology"/>
<name>A0A376BMQ3_9NEIS</name>
<dbReference type="SUPFAM" id="SSF55729">
    <property type="entry name" value="Acyl-CoA N-acyltransferases (Nat)"/>
    <property type="match status" value="1"/>
</dbReference>
<dbReference type="PROSITE" id="PS51186">
    <property type="entry name" value="GNAT"/>
    <property type="match status" value="1"/>
</dbReference>
<sequence>MIRRATAADCAALVALDLRCNPSAWTLAQFQAACKSSHDVVLIEQNEMGDVRGFIVWQTVLDEMELHLIATAPEYRRQGIASALLVQLFQAACEQAIYRILLEVRASNLAAQQLYAQHGFAEIARRKNYYGGTEDAVIMEKIC</sequence>
<reference evidence="7 8" key="1">
    <citation type="submission" date="2018-06" db="EMBL/GenBank/DDBJ databases">
        <authorList>
            <consortium name="Pathogen Informatics"/>
            <person name="Doyle S."/>
        </authorList>
    </citation>
    <scope>NUCLEOTIDE SEQUENCE [LARGE SCALE GENOMIC DNA]</scope>
    <source>
        <strain evidence="7 8">NCTC10283</strain>
    </source>
</reference>
<gene>
    <name evidence="7" type="ORF">NCTC10283_01198</name>
</gene>
<evidence type="ECO:0000313" key="8">
    <source>
        <dbReference type="Proteomes" id="UP000254209"/>
    </source>
</evidence>
<protein>
    <recommendedName>
        <fullName evidence="5">[Ribosomal protein bS18]-alanine N-acetyltransferase</fullName>
        <ecNumber evidence="5">2.3.1.266</ecNumber>
    </recommendedName>
</protein>
<evidence type="ECO:0000256" key="5">
    <source>
        <dbReference type="RuleBase" id="RU363094"/>
    </source>
</evidence>
<evidence type="ECO:0000256" key="2">
    <source>
        <dbReference type="ARBA" id="ARBA00022490"/>
    </source>
</evidence>
<accession>A0A376BMQ3</accession>
<dbReference type="STRING" id="1120980.GCA_000745955_02230"/>
<keyword evidence="2 5" id="KW-0963">Cytoplasm</keyword>
<evidence type="ECO:0000256" key="1">
    <source>
        <dbReference type="ARBA" id="ARBA00005395"/>
    </source>
</evidence>
<dbReference type="InterPro" id="IPR050680">
    <property type="entry name" value="YpeA/RimI_acetyltransf"/>
</dbReference>